<dbReference type="EMBL" id="JOTM01000091">
    <property type="protein sequence ID" value="KEK21171.1"/>
    <property type="molecule type" value="Genomic_DNA"/>
</dbReference>
<dbReference type="NCBIfam" id="TIGR01821">
    <property type="entry name" value="5aminolev_synth"/>
    <property type="match status" value="1"/>
</dbReference>
<reference evidence="16 17" key="1">
    <citation type="submission" date="2014-06" db="EMBL/GenBank/DDBJ databases">
        <title>Draft genome sequence of Bacillus gaemokensis JCM 15801 (MCCC 1A00707).</title>
        <authorList>
            <person name="Lai Q."/>
            <person name="Liu Y."/>
            <person name="Shao Z."/>
        </authorList>
    </citation>
    <scope>NUCLEOTIDE SEQUENCE [LARGE SCALE GENOMIC DNA]</scope>
    <source>
        <strain evidence="16 17">JCM 15801</strain>
    </source>
</reference>
<dbReference type="InterPro" id="IPR015422">
    <property type="entry name" value="PyrdxlP-dep_Trfase_small"/>
</dbReference>
<gene>
    <name evidence="16" type="ORF">BAGA_29620</name>
</gene>
<evidence type="ECO:0000256" key="4">
    <source>
        <dbReference type="ARBA" id="ARBA00011738"/>
    </source>
</evidence>
<dbReference type="AlphaFoldDB" id="A0A073K3K1"/>
<dbReference type="SUPFAM" id="SSF53383">
    <property type="entry name" value="PLP-dependent transferases"/>
    <property type="match status" value="1"/>
</dbReference>
<dbReference type="Gene3D" id="3.40.640.10">
    <property type="entry name" value="Type I PLP-dependent aspartate aminotransferase-like (Major domain)"/>
    <property type="match status" value="1"/>
</dbReference>
<dbReference type="GO" id="GO:0006782">
    <property type="term" value="P:protoporphyrinogen IX biosynthetic process"/>
    <property type="evidence" value="ECO:0007669"/>
    <property type="project" value="UniProtKB-UniPathway"/>
</dbReference>
<evidence type="ECO:0000259" key="15">
    <source>
        <dbReference type="Pfam" id="PF00155"/>
    </source>
</evidence>
<evidence type="ECO:0000256" key="2">
    <source>
        <dbReference type="ARBA" id="ARBA00005029"/>
    </source>
</evidence>
<evidence type="ECO:0000256" key="13">
    <source>
        <dbReference type="ARBA" id="ARBA00047654"/>
    </source>
</evidence>
<evidence type="ECO:0000256" key="3">
    <source>
        <dbReference type="ARBA" id="ARBA00008392"/>
    </source>
</evidence>
<dbReference type="FunFam" id="3.40.640.10:FF:000006">
    <property type="entry name" value="5-aminolevulinate synthase, mitochondrial"/>
    <property type="match status" value="1"/>
</dbReference>
<evidence type="ECO:0000256" key="6">
    <source>
        <dbReference type="ARBA" id="ARBA00022679"/>
    </source>
</evidence>
<dbReference type="UniPathway" id="UPA00251">
    <property type="reaction ID" value="UER00375"/>
</dbReference>
<comment type="similarity">
    <text evidence="3 14">Belongs to the class-II pyridoxal-phosphate-dependent aminotransferase family.</text>
</comment>
<dbReference type="RefSeq" id="WP_033679154.1">
    <property type="nucleotide sequence ID" value="NZ_JOTM01000091.1"/>
</dbReference>
<proteinExistence type="inferred from homology"/>
<dbReference type="InterPro" id="IPR015424">
    <property type="entry name" value="PyrdxlP-dep_Trfase"/>
</dbReference>
<dbReference type="GO" id="GO:0030170">
    <property type="term" value="F:pyridoxal phosphate binding"/>
    <property type="evidence" value="ECO:0007669"/>
    <property type="project" value="InterPro"/>
</dbReference>
<dbReference type="GO" id="GO:0003870">
    <property type="term" value="F:5-aminolevulinate synthase activity"/>
    <property type="evidence" value="ECO:0007669"/>
    <property type="project" value="UniProtKB-EC"/>
</dbReference>
<protein>
    <recommendedName>
        <fullName evidence="5">5-aminolevulinate synthase</fullName>
        <ecNumber evidence="5">2.3.1.37</ecNumber>
    </recommendedName>
    <alternativeName>
        <fullName evidence="10">5-aminolevulinic acid synthase</fullName>
    </alternativeName>
    <alternativeName>
        <fullName evidence="11">Delta-ALA synthase</fullName>
    </alternativeName>
    <alternativeName>
        <fullName evidence="12">Delta-aminolevulinate synthase</fullName>
    </alternativeName>
</protein>
<dbReference type="eggNOG" id="COG0156">
    <property type="taxonomic scope" value="Bacteria"/>
</dbReference>
<name>A0A073K3K1_9BACI</name>
<dbReference type="PROSITE" id="PS00599">
    <property type="entry name" value="AA_TRANSFER_CLASS_2"/>
    <property type="match status" value="1"/>
</dbReference>
<keyword evidence="17" id="KW-1185">Reference proteome</keyword>
<keyword evidence="7 14" id="KW-0663">Pyridoxal phosphate</keyword>
<evidence type="ECO:0000256" key="7">
    <source>
        <dbReference type="ARBA" id="ARBA00022898"/>
    </source>
</evidence>
<keyword evidence="8" id="KW-0350">Heme biosynthesis</keyword>
<dbReference type="OrthoDB" id="9807157at2"/>
<evidence type="ECO:0000256" key="12">
    <source>
        <dbReference type="ARBA" id="ARBA00032773"/>
    </source>
</evidence>
<keyword evidence="6" id="KW-0808">Transferase</keyword>
<comment type="caution">
    <text evidence="16">The sequence shown here is derived from an EMBL/GenBank/DDBJ whole genome shotgun (WGS) entry which is preliminary data.</text>
</comment>
<dbReference type="PANTHER" id="PTHR13693">
    <property type="entry name" value="CLASS II AMINOTRANSFERASE/8-AMINO-7-OXONONANOATE SYNTHASE"/>
    <property type="match status" value="1"/>
</dbReference>
<evidence type="ECO:0000256" key="8">
    <source>
        <dbReference type="ARBA" id="ARBA00023133"/>
    </source>
</evidence>
<evidence type="ECO:0000313" key="16">
    <source>
        <dbReference type="EMBL" id="KEK21171.1"/>
    </source>
</evidence>
<dbReference type="PANTHER" id="PTHR13693:SF102">
    <property type="entry name" value="2-AMINO-3-KETOBUTYRATE COENZYME A LIGASE, MITOCHONDRIAL"/>
    <property type="match status" value="1"/>
</dbReference>
<dbReference type="Pfam" id="PF00155">
    <property type="entry name" value="Aminotran_1_2"/>
    <property type="match status" value="1"/>
</dbReference>
<comment type="subunit">
    <text evidence="4">Homodimer.</text>
</comment>
<dbReference type="CDD" id="cd06454">
    <property type="entry name" value="KBL_like"/>
    <property type="match status" value="1"/>
</dbReference>
<accession>A0A073K3K1</accession>
<organism evidence="16 17">
    <name type="scientific">Bacillus gaemokensis</name>
    <dbReference type="NCBI Taxonomy" id="574375"/>
    <lineage>
        <taxon>Bacteria</taxon>
        <taxon>Bacillati</taxon>
        <taxon>Bacillota</taxon>
        <taxon>Bacilli</taxon>
        <taxon>Bacillales</taxon>
        <taxon>Bacillaceae</taxon>
        <taxon>Bacillus</taxon>
        <taxon>Bacillus cereus group</taxon>
    </lineage>
</organism>
<feature type="domain" description="Aminotransferase class I/classII large" evidence="15">
    <location>
        <begin position="45"/>
        <end position="390"/>
    </location>
</feature>
<comment type="pathway">
    <text evidence="2">Porphyrin-containing compound metabolism; protoporphyrin-IX biosynthesis; 5-aminolevulinate from glycine: step 1/1.</text>
</comment>
<dbReference type="Proteomes" id="UP000027778">
    <property type="component" value="Unassembled WGS sequence"/>
</dbReference>
<dbReference type="InterPro" id="IPR004839">
    <property type="entry name" value="Aminotransferase_I/II_large"/>
</dbReference>
<dbReference type="Gene3D" id="3.90.1150.10">
    <property type="entry name" value="Aspartate Aminotransferase, domain 1"/>
    <property type="match status" value="1"/>
</dbReference>
<sequence length="410" mass="44999">MYAKIIENKLESLKESGQYREFVTINRMRGQYPLAQLNGQKDGQPVVVWCSNDYLGMSQHPIVTEAMHDAIRAFGAGSGGSRNIGGTHYHYAALESSLAEWHGKEAALVFPTGYGSNDATLQCLLRLFPNCIVFSDERNHASIINGIRSTQVERAIFRHNDVDHLEELLAAQPHDRAKIIVFESVYSMDGDISPIQKIADLADKYNALTFLDEVHAIGMYGPRGAGIAAELGLVDRLDFIQGTMAKGIGVIGGYIAASSLLIDAVRSFASGFIFTTSLPPAVVAACHASVEHLKSSDKERNALHQKTSMLREALAQANIPIMDSSETHILPVLIGDAKKCKAAAQRLLEQHHVYLQPINSPTVPVGTERFRVNVTPNHTEEQIAQLAVALTEVFNYFDIPFAQQNEVLHV</sequence>
<dbReference type="EC" id="2.3.1.37" evidence="5"/>
<keyword evidence="9" id="KW-0012">Acyltransferase</keyword>
<dbReference type="InterPro" id="IPR015421">
    <property type="entry name" value="PyrdxlP-dep_Trfase_major"/>
</dbReference>
<dbReference type="InterPro" id="IPR010961">
    <property type="entry name" value="4pyrrol_synth_NH2levulA_synth"/>
</dbReference>
<dbReference type="InterPro" id="IPR001917">
    <property type="entry name" value="Aminotrans_II_pyridoxalP_BS"/>
</dbReference>
<evidence type="ECO:0000256" key="9">
    <source>
        <dbReference type="ARBA" id="ARBA00023315"/>
    </source>
</evidence>
<evidence type="ECO:0000256" key="10">
    <source>
        <dbReference type="ARBA" id="ARBA00031691"/>
    </source>
</evidence>
<evidence type="ECO:0000256" key="1">
    <source>
        <dbReference type="ARBA" id="ARBA00001933"/>
    </source>
</evidence>
<dbReference type="STRING" id="574375.AZF08_22025"/>
<evidence type="ECO:0000313" key="17">
    <source>
        <dbReference type="Proteomes" id="UP000027778"/>
    </source>
</evidence>
<dbReference type="InterPro" id="IPR050087">
    <property type="entry name" value="AON_synthase_class-II"/>
</dbReference>
<evidence type="ECO:0000256" key="14">
    <source>
        <dbReference type="RuleBase" id="RU003693"/>
    </source>
</evidence>
<evidence type="ECO:0000256" key="11">
    <source>
        <dbReference type="ARBA" id="ARBA00031945"/>
    </source>
</evidence>
<comment type="catalytic activity">
    <reaction evidence="13">
        <text>succinyl-CoA + glycine + H(+) = 5-aminolevulinate + CO2 + CoA</text>
        <dbReference type="Rhea" id="RHEA:12921"/>
        <dbReference type="ChEBI" id="CHEBI:15378"/>
        <dbReference type="ChEBI" id="CHEBI:16526"/>
        <dbReference type="ChEBI" id="CHEBI:57287"/>
        <dbReference type="ChEBI" id="CHEBI:57292"/>
        <dbReference type="ChEBI" id="CHEBI:57305"/>
        <dbReference type="ChEBI" id="CHEBI:356416"/>
        <dbReference type="EC" id="2.3.1.37"/>
    </reaction>
</comment>
<evidence type="ECO:0000256" key="5">
    <source>
        <dbReference type="ARBA" id="ARBA00013257"/>
    </source>
</evidence>
<comment type="cofactor">
    <cofactor evidence="1 14">
        <name>pyridoxal 5'-phosphate</name>
        <dbReference type="ChEBI" id="CHEBI:597326"/>
    </cofactor>
</comment>